<dbReference type="OrthoDB" id="4951733at2759"/>
<evidence type="ECO:0000256" key="1">
    <source>
        <dbReference type="SAM" id="MobiDB-lite"/>
    </source>
</evidence>
<dbReference type="AlphaFoldDB" id="A0A8H6NMN6"/>
<reference evidence="2" key="1">
    <citation type="journal article" date="2020" name="Phytopathology">
        <title>Genome Sequence Resources of Colletotrichum truncatum, C. plurivorum, C. musicola, and C. sojae: Four Species Pathogenic to Soybean (Glycine max).</title>
        <authorList>
            <person name="Rogerio F."/>
            <person name="Boufleur T.R."/>
            <person name="Ciampi-Guillardi M."/>
            <person name="Sukno S.A."/>
            <person name="Thon M.R."/>
            <person name="Massola Junior N.S."/>
            <person name="Baroncelli R."/>
        </authorList>
    </citation>
    <scope>NUCLEOTIDE SEQUENCE</scope>
    <source>
        <strain evidence="2">LFN0074</strain>
    </source>
</reference>
<accession>A0A8H6NMN6</accession>
<proteinExistence type="predicted"/>
<evidence type="ECO:0000313" key="3">
    <source>
        <dbReference type="Proteomes" id="UP000639643"/>
    </source>
</evidence>
<protein>
    <submittedName>
        <fullName evidence="2">Gag protein</fullName>
    </submittedName>
</protein>
<gene>
    <name evidence="2" type="ORF">CMUS01_04658</name>
</gene>
<feature type="compositionally biased region" description="Basic and acidic residues" evidence="1">
    <location>
        <begin position="64"/>
        <end position="75"/>
    </location>
</feature>
<organism evidence="2 3">
    <name type="scientific">Colletotrichum musicola</name>
    <dbReference type="NCBI Taxonomy" id="2175873"/>
    <lineage>
        <taxon>Eukaryota</taxon>
        <taxon>Fungi</taxon>
        <taxon>Dikarya</taxon>
        <taxon>Ascomycota</taxon>
        <taxon>Pezizomycotina</taxon>
        <taxon>Sordariomycetes</taxon>
        <taxon>Hypocreomycetidae</taxon>
        <taxon>Glomerellales</taxon>
        <taxon>Glomerellaceae</taxon>
        <taxon>Colletotrichum</taxon>
        <taxon>Colletotrichum orchidearum species complex</taxon>
    </lineage>
</organism>
<evidence type="ECO:0000313" key="2">
    <source>
        <dbReference type="EMBL" id="KAF6838428.1"/>
    </source>
</evidence>
<keyword evidence="3" id="KW-1185">Reference proteome</keyword>
<feature type="region of interest" description="Disordered" evidence="1">
    <location>
        <begin position="44"/>
        <end position="101"/>
    </location>
</feature>
<feature type="compositionally biased region" description="Low complexity" evidence="1">
    <location>
        <begin position="76"/>
        <end position="85"/>
    </location>
</feature>
<sequence>MAVLSTPTKISLSGPDDWIEWFSALKAQGMSLDLWDVIDPISTTRKPLGGVGPPPEPLLSDYPKAYDRRPDEPRATRSATAGGTADEAPGQDDPLPHGAPDIYRATVTADLSTTARKRYMEDLSTYVTVKRLYNEKKKNENELVSWVQGTVSKALQKQCCSGDEDVSQWVLKLYNRFKITNSLRKQRADRAYRAHVDSPH</sequence>
<comment type="caution">
    <text evidence="2">The sequence shown here is derived from an EMBL/GenBank/DDBJ whole genome shotgun (WGS) entry which is preliminary data.</text>
</comment>
<name>A0A8H6NMN6_9PEZI</name>
<dbReference type="EMBL" id="WIGM01000129">
    <property type="protein sequence ID" value="KAF6838428.1"/>
    <property type="molecule type" value="Genomic_DNA"/>
</dbReference>
<dbReference type="Proteomes" id="UP000639643">
    <property type="component" value="Unassembled WGS sequence"/>
</dbReference>